<comment type="caution">
    <text evidence="3">The sequence shown here is derived from an EMBL/GenBank/DDBJ whole genome shotgun (WGS) entry which is preliminary data.</text>
</comment>
<dbReference type="GO" id="GO:0008234">
    <property type="term" value="F:cysteine-type peptidase activity"/>
    <property type="evidence" value="ECO:0007669"/>
    <property type="project" value="InterPro"/>
</dbReference>
<dbReference type="InterPro" id="IPR029031">
    <property type="entry name" value="Gingipain_N_sf"/>
</dbReference>
<proteinExistence type="predicted"/>
<gene>
    <name evidence="3" type="ORF">S06H3_45150</name>
</gene>
<dbReference type="Pfam" id="PF01364">
    <property type="entry name" value="Peptidase_C25"/>
    <property type="match status" value="1"/>
</dbReference>
<feature type="non-terminal residue" evidence="3">
    <location>
        <position position="1"/>
    </location>
</feature>
<evidence type="ECO:0000256" key="1">
    <source>
        <dbReference type="ARBA" id="ARBA00022729"/>
    </source>
</evidence>
<evidence type="ECO:0000259" key="2">
    <source>
        <dbReference type="Pfam" id="PF01364"/>
    </source>
</evidence>
<feature type="domain" description="Gingipain" evidence="2">
    <location>
        <begin position="79"/>
        <end position="204"/>
    </location>
</feature>
<name>X1PRG4_9ZZZZ</name>
<organism evidence="3">
    <name type="scientific">marine sediment metagenome</name>
    <dbReference type="NCBI Taxonomy" id="412755"/>
    <lineage>
        <taxon>unclassified sequences</taxon>
        <taxon>metagenomes</taxon>
        <taxon>ecological metagenomes</taxon>
    </lineage>
</organism>
<dbReference type="AlphaFoldDB" id="X1PRG4"/>
<dbReference type="InterPro" id="IPR001769">
    <property type="entry name" value="Gingipain"/>
</dbReference>
<dbReference type="SUPFAM" id="SSF52129">
    <property type="entry name" value="Caspase-like"/>
    <property type="match status" value="1"/>
</dbReference>
<sequence>SDFTTDNVEVFDITNESGVKRITNLQSELVGSTYTVSFENSLSQNREYLALTTNQTKQPTDIQVYTDSGIYSATNGADYIVITHEDFCDSIQPLADYREEQGLRVKIVKIEDIYDEFNHGIFSPQAIKDFLTYTYNSWAKPAPTYVLLVGDTTYDYKDNKGTGSVNYVPTYLLDTDYMGETASDNWFVCVSGDDIIPDMYIGRLEWTGRRTIYQHLQRPRPHIDTIGRVRSAWLIGKRPG</sequence>
<evidence type="ECO:0000313" key="3">
    <source>
        <dbReference type="EMBL" id="GAI45076.1"/>
    </source>
</evidence>
<dbReference type="InterPro" id="IPR029030">
    <property type="entry name" value="Caspase-like_dom_sf"/>
</dbReference>
<dbReference type="EMBL" id="BARV01028160">
    <property type="protein sequence ID" value="GAI45076.1"/>
    <property type="molecule type" value="Genomic_DNA"/>
</dbReference>
<reference evidence="3" key="1">
    <citation type="journal article" date="2014" name="Front. Microbiol.">
        <title>High frequency of phylogenetically diverse reductive dehalogenase-homologous genes in deep subseafloor sedimentary metagenomes.</title>
        <authorList>
            <person name="Kawai M."/>
            <person name="Futagami T."/>
            <person name="Toyoda A."/>
            <person name="Takaki Y."/>
            <person name="Nishi S."/>
            <person name="Hori S."/>
            <person name="Arai W."/>
            <person name="Tsubouchi T."/>
            <person name="Morono Y."/>
            <person name="Uchiyama I."/>
            <person name="Ito T."/>
            <person name="Fujiyama A."/>
            <person name="Inagaki F."/>
            <person name="Takami H."/>
        </authorList>
    </citation>
    <scope>NUCLEOTIDE SEQUENCE</scope>
    <source>
        <strain evidence="3">Expedition CK06-06</strain>
    </source>
</reference>
<dbReference type="GO" id="GO:0006508">
    <property type="term" value="P:proteolysis"/>
    <property type="evidence" value="ECO:0007669"/>
    <property type="project" value="InterPro"/>
</dbReference>
<keyword evidence="1" id="KW-0732">Signal</keyword>
<dbReference type="Gene3D" id="3.40.50.10390">
    <property type="entry name" value="Gingipain r, domain 1"/>
    <property type="match status" value="1"/>
</dbReference>
<accession>X1PRG4</accession>
<protein>
    <recommendedName>
        <fullName evidence="2">Gingipain domain-containing protein</fullName>
    </recommendedName>
</protein>